<dbReference type="InterPro" id="IPR006643">
    <property type="entry name" value="Zasp-like_motif"/>
</dbReference>
<evidence type="ECO:0000313" key="7">
    <source>
        <dbReference type="Proteomes" id="UP001458880"/>
    </source>
</evidence>
<dbReference type="InterPro" id="IPR050604">
    <property type="entry name" value="PDZ-LIM_domain"/>
</dbReference>
<evidence type="ECO:0000256" key="1">
    <source>
        <dbReference type="ARBA" id="ARBA00004496"/>
    </source>
</evidence>
<dbReference type="GO" id="GO:0005912">
    <property type="term" value="C:adherens junction"/>
    <property type="evidence" value="ECO:0007669"/>
    <property type="project" value="TreeGrafter"/>
</dbReference>
<dbReference type="GO" id="GO:0051371">
    <property type="term" value="F:muscle alpha-actinin binding"/>
    <property type="evidence" value="ECO:0007669"/>
    <property type="project" value="TreeGrafter"/>
</dbReference>
<evidence type="ECO:0000256" key="2">
    <source>
        <dbReference type="ARBA" id="ARBA00022490"/>
    </source>
</evidence>
<evidence type="ECO:0000313" key="6">
    <source>
        <dbReference type="EMBL" id="KAK9722304.1"/>
    </source>
</evidence>
<evidence type="ECO:0000256" key="3">
    <source>
        <dbReference type="ARBA" id="ARBA00023038"/>
    </source>
</evidence>
<comment type="subcellular location">
    <subcellularLocation>
        <location evidence="1">Cytoplasm</location>
    </subcellularLocation>
</comment>
<feature type="region of interest" description="Disordered" evidence="4">
    <location>
        <begin position="91"/>
        <end position="122"/>
    </location>
</feature>
<dbReference type="Proteomes" id="UP001458880">
    <property type="component" value="Unassembled WGS sequence"/>
</dbReference>
<evidence type="ECO:0000256" key="4">
    <source>
        <dbReference type="SAM" id="MobiDB-lite"/>
    </source>
</evidence>
<dbReference type="GO" id="GO:0030036">
    <property type="term" value="P:actin cytoskeleton organization"/>
    <property type="evidence" value="ECO:0007669"/>
    <property type="project" value="TreeGrafter"/>
</dbReference>
<dbReference type="PANTHER" id="PTHR24214:SF55">
    <property type="entry name" value="Z BAND ALTERNATIVELY SPLICED PDZ-MOTIF PROTEIN 66, ISOFORM E"/>
    <property type="match status" value="1"/>
</dbReference>
<dbReference type="InterPro" id="IPR036034">
    <property type="entry name" value="PDZ_sf"/>
</dbReference>
<dbReference type="CDD" id="cd23068">
    <property type="entry name" value="PDZ_ZASP52-like"/>
    <property type="match status" value="1"/>
</dbReference>
<dbReference type="GO" id="GO:0061061">
    <property type="term" value="P:muscle structure development"/>
    <property type="evidence" value="ECO:0007669"/>
    <property type="project" value="TreeGrafter"/>
</dbReference>
<proteinExistence type="predicted"/>
<accession>A0AAW1KN13</accession>
<keyword evidence="3" id="KW-0862">Zinc</keyword>
<dbReference type="PANTHER" id="PTHR24214">
    <property type="entry name" value="PDZ AND LIM DOMAIN PROTEIN ZASP"/>
    <property type="match status" value="1"/>
</dbReference>
<keyword evidence="2" id="KW-0963">Cytoplasm</keyword>
<dbReference type="EMBL" id="JASPKY010000189">
    <property type="protein sequence ID" value="KAK9722304.1"/>
    <property type="molecule type" value="Genomic_DNA"/>
</dbReference>
<dbReference type="SUPFAM" id="SSF50156">
    <property type="entry name" value="PDZ domain-like"/>
    <property type="match status" value="1"/>
</dbReference>
<name>A0AAW1KN13_POPJA</name>
<dbReference type="GO" id="GO:0030018">
    <property type="term" value="C:Z disc"/>
    <property type="evidence" value="ECO:0007669"/>
    <property type="project" value="TreeGrafter"/>
</dbReference>
<keyword evidence="3" id="KW-0479">Metal-binding</keyword>
<dbReference type="Pfam" id="PF00595">
    <property type="entry name" value="PDZ"/>
    <property type="match status" value="1"/>
</dbReference>
<organism evidence="6 7">
    <name type="scientific">Popillia japonica</name>
    <name type="common">Japanese beetle</name>
    <dbReference type="NCBI Taxonomy" id="7064"/>
    <lineage>
        <taxon>Eukaryota</taxon>
        <taxon>Metazoa</taxon>
        <taxon>Ecdysozoa</taxon>
        <taxon>Arthropoda</taxon>
        <taxon>Hexapoda</taxon>
        <taxon>Insecta</taxon>
        <taxon>Pterygota</taxon>
        <taxon>Neoptera</taxon>
        <taxon>Endopterygota</taxon>
        <taxon>Coleoptera</taxon>
        <taxon>Polyphaga</taxon>
        <taxon>Scarabaeiformia</taxon>
        <taxon>Scarabaeidae</taxon>
        <taxon>Rutelinae</taxon>
        <taxon>Popillia</taxon>
    </lineage>
</organism>
<protein>
    <recommendedName>
        <fullName evidence="5">PDZ domain-containing protein</fullName>
    </recommendedName>
</protein>
<dbReference type="GO" id="GO:0003779">
    <property type="term" value="F:actin binding"/>
    <property type="evidence" value="ECO:0007669"/>
    <property type="project" value="TreeGrafter"/>
</dbReference>
<dbReference type="GO" id="GO:0001725">
    <property type="term" value="C:stress fiber"/>
    <property type="evidence" value="ECO:0007669"/>
    <property type="project" value="TreeGrafter"/>
</dbReference>
<dbReference type="PROSITE" id="PS50106">
    <property type="entry name" value="PDZ"/>
    <property type="match status" value="1"/>
</dbReference>
<dbReference type="SMART" id="SM00228">
    <property type="entry name" value="PDZ"/>
    <property type="match status" value="1"/>
</dbReference>
<dbReference type="Pfam" id="PF15936">
    <property type="entry name" value="DUF4749"/>
    <property type="match status" value="1"/>
</dbReference>
<dbReference type="GO" id="GO:0031941">
    <property type="term" value="C:filamentous actin"/>
    <property type="evidence" value="ECO:0007669"/>
    <property type="project" value="TreeGrafter"/>
</dbReference>
<dbReference type="AlphaFoldDB" id="A0AAW1KN13"/>
<keyword evidence="7" id="KW-1185">Reference proteome</keyword>
<keyword evidence="3" id="KW-0440">LIM domain</keyword>
<feature type="domain" description="PDZ" evidence="5">
    <location>
        <begin position="9"/>
        <end position="91"/>
    </location>
</feature>
<sequence length="306" mass="33669">MGGRTQEVLLTLKRNSPTEPWGFSLVGGADLKTPLIVTRVTFGSKSDGVLQRGDVITKIGSYDARDVRHQDAQTLFNNAGNTIRVVVQREAARRRPGSTGSSLTSPLSVSPNLSPRGGNVSSPMYSPGAPALSPYYSLPFTPVDNYHYNVQEHFLGPKTDSASPEDVHVTNQVANTILQRVQADDRNKQVVHKQFNSPINLYSDANIADTLQKQGVNVRKPVKFNPASSDTYKAVQEEQFDNAQEVTVPPQPKVFSPHKPVQVKIADPAYQLPKKNVNSLGEAQDTIHQSNSFKRLMWSVMAESNY</sequence>
<dbReference type="SMART" id="SM00735">
    <property type="entry name" value="ZM"/>
    <property type="match status" value="1"/>
</dbReference>
<reference evidence="6 7" key="1">
    <citation type="journal article" date="2024" name="BMC Genomics">
        <title>De novo assembly and annotation of Popillia japonica's genome with initial clues to its potential as an invasive pest.</title>
        <authorList>
            <person name="Cucini C."/>
            <person name="Boschi S."/>
            <person name="Funari R."/>
            <person name="Cardaioli E."/>
            <person name="Iannotti N."/>
            <person name="Marturano G."/>
            <person name="Paoli F."/>
            <person name="Bruttini M."/>
            <person name="Carapelli A."/>
            <person name="Frati F."/>
            <person name="Nardi F."/>
        </authorList>
    </citation>
    <scope>NUCLEOTIDE SEQUENCE [LARGE SCALE GENOMIC DNA]</scope>
    <source>
        <strain evidence="6">DMR45628</strain>
    </source>
</reference>
<gene>
    <name evidence="6" type="ORF">QE152_g19742</name>
</gene>
<dbReference type="Gene3D" id="2.30.42.10">
    <property type="match status" value="1"/>
</dbReference>
<dbReference type="InterPro" id="IPR001478">
    <property type="entry name" value="PDZ"/>
</dbReference>
<dbReference type="FunFam" id="2.30.42.10:FF:000055">
    <property type="entry name" value="PDZ and LIM domain protein 3"/>
    <property type="match status" value="1"/>
</dbReference>
<comment type="caution">
    <text evidence="6">The sequence shown here is derived from an EMBL/GenBank/DDBJ whole genome shotgun (WGS) entry which is preliminary data.</text>
</comment>
<evidence type="ECO:0000259" key="5">
    <source>
        <dbReference type="PROSITE" id="PS50106"/>
    </source>
</evidence>
<dbReference type="InterPro" id="IPR031847">
    <property type="entry name" value="PDLI1-4/Zasp-like_mid"/>
</dbReference>
<feature type="compositionally biased region" description="Low complexity" evidence="4">
    <location>
        <begin position="97"/>
        <end position="116"/>
    </location>
</feature>